<evidence type="ECO:0000256" key="1">
    <source>
        <dbReference type="SAM" id="SignalP"/>
    </source>
</evidence>
<evidence type="ECO:0000313" key="2">
    <source>
        <dbReference type="EMBL" id="KAK2902895.1"/>
    </source>
</evidence>
<name>A0AA88Q7J3_9TELE</name>
<protein>
    <submittedName>
        <fullName evidence="2">Uncharacterized protein</fullName>
    </submittedName>
</protein>
<dbReference type="AlphaFoldDB" id="A0AA88Q7J3"/>
<feature type="chain" id="PRO_5041695088" evidence="1">
    <location>
        <begin position="21"/>
        <end position="177"/>
    </location>
</feature>
<accession>A0AA88Q7J3</accession>
<sequence>MSFKTALGLLLLAMLAMVAAEFSSWGKAKEKGSYSYDLSSKSDLNKLYNSKVYLAERFTRPLEGMSFQLGVLSHSGVRVTLEDGSKWLVHKGNNFGISSQTVVVDGRHMSSKWQFKEAADFKGSKTVSDFVKAGGTDYHILFDNCHKAAKEMMKGINCYSLNEFAKVRPQDERAFVS</sequence>
<dbReference type="EMBL" id="JAUYZG010000007">
    <property type="protein sequence ID" value="KAK2902895.1"/>
    <property type="molecule type" value="Genomic_DNA"/>
</dbReference>
<gene>
    <name evidence="2" type="ORF">Q8A67_007608</name>
</gene>
<feature type="signal peptide" evidence="1">
    <location>
        <begin position="1"/>
        <end position="20"/>
    </location>
</feature>
<organism evidence="2 3">
    <name type="scientific">Cirrhinus molitorella</name>
    <name type="common">mud carp</name>
    <dbReference type="NCBI Taxonomy" id="172907"/>
    <lineage>
        <taxon>Eukaryota</taxon>
        <taxon>Metazoa</taxon>
        <taxon>Chordata</taxon>
        <taxon>Craniata</taxon>
        <taxon>Vertebrata</taxon>
        <taxon>Euteleostomi</taxon>
        <taxon>Actinopterygii</taxon>
        <taxon>Neopterygii</taxon>
        <taxon>Teleostei</taxon>
        <taxon>Ostariophysi</taxon>
        <taxon>Cypriniformes</taxon>
        <taxon>Cyprinidae</taxon>
        <taxon>Labeoninae</taxon>
        <taxon>Labeonini</taxon>
        <taxon>Cirrhinus</taxon>
    </lineage>
</organism>
<evidence type="ECO:0000313" key="3">
    <source>
        <dbReference type="Proteomes" id="UP001187343"/>
    </source>
</evidence>
<proteinExistence type="predicted"/>
<keyword evidence="3" id="KW-1185">Reference proteome</keyword>
<comment type="caution">
    <text evidence="2">The sequence shown here is derived from an EMBL/GenBank/DDBJ whole genome shotgun (WGS) entry which is preliminary data.</text>
</comment>
<keyword evidence="1" id="KW-0732">Signal</keyword>
<reference evidence="2" key="1">
    <citation type="submission" date="2023-08" db="EMBL/GenBank/DDBJ databases">
        <title>Chromosome-level Genome Assembly of mud carp (Cirrhinus molitorella).</title>
        <authorList>
            <person name="Liu H."/>
        </authorList>
    </citation>
    <scope>NUCLEOTIDE SEQUENCE</scope>
    <source>
        <strain evidence="2">Prfri</strain>
        <tissue evidence="2">Muscle</tissue>
    </source>
</reference>
<dbReference type="Proteomes" id="UP001187343">
    <property type="component" value="Unassembled WGS sequence"/>
</dbReference>